<dbReference type="SMART" id="SM00491">
    <property type="entry name" value="HELICc2"/>
    <property type="match status" value="1"/>
</dbReference>
<comment type="similarity">
    <text evidence="3">Belongs to the helicase family. RAD3/XPD subfamily.</text>
</comment>
<evidence type="ECO:0000256" key="19">
    <source>
        <dbReference type="SAM" id="MobiDB-lite"/>
    </source>
</evidence>
<evidence type="ECO:0000256" key="1">
    <source>
        <dbReference type="ARBA" id="ARBA00001966"/>
    </source>
</evidence>
<evidence type="ECO:0000256" key="11">
    <source>
        <dbReference type="ARBA" id="ARBA00023004"/>
    </source>
</evidence>
<dbReference type="Pfam" id="PF06733">
    <property type="entry name" value="DEAD_2"/>
    <property type="match status" value="1"/>
</dbReference>
<name>A0ABQ5S513_9CHLO</name>
<evidence type="ECO:0000256" key="2">
    <source>
        <dbReference type="ARBA" id="ARBA00004123"/>
    </source>
</evidence>
<dbReference type="SUPFAM" id="SSF52540">
    <property type="entry name" value="P-loop containing nucleoside triphosphate hydrolases"/>
    <property type="match status" value="2"/>
</dbReference>
<gene>
    <name evidence="21" type="ORF">VaNZ11_008408</name>
</gene>
<comment type="cofactor">
    <cofactor evidence="1">
        <name>[4Fe-4S] cluster</name>
        <dbReference type="ChEBI" id="CHEBI:49883"/>
    </cofactor>
</comment>
<evidence type="ECO:0000313" key="21">
    <source>
        <dbReference type="EMBL" id="GLI64983.1"/>
    </source>
</evidence>
<evidence type="ECO:0000256" key="13">
    <source>
        <dbReference type="ARBA" id="ARBA00023125"/>
    </source>
</evidence>
<comment type="caution">
    <text evidence="21">The sequence shown here is derived from an EMBL/GenBank/DDBJ whole genome shotgun (WGS) entry which is preliminary data.</text>
</comment>
<keyword evidence="16" id="KW-0539">Nucleus</keyword>
<evidence type="ECO:0000256" key="16">
    <source>
        <dbReference type="ARBA" id="ARBA00023242"/>
    </source>
</evidence>
<evidence type="ECO:0000256" key="12">
    <source>
        <dbReference type="ARBA" id="ARBA00023014"/>
    </source>
</evidence>
<keyword evidence="4" id="KW-0004">4Fe-4S</keyword>
<evidence type="ECO:0000256" key="7">
    <source>
        <dbReference type="ARBA" id="ARBA00022763"/>
    </source>
</evidence>
<dbReference type="EMBL" id="BSDZ01000021">
    <property type="protein sequence ID" value="GLI64983.1"/>
    <property type="molecule type" value="Genomic_DNA"/>
</dbReference>
<keyword evidence="22" id="KW-1185">Reference proteome</keyword>
<comment type="catalytic activity">
    <reaction evidence="18">
        <text>ATP + H2O = ADP + phosphate + H(+)</text>
        <dbReference type="Rhea" id="RHEA:13065"/>
        <dbReference type="ChEBI" id="CHEBI:15377"/>
        <dbReference type="ChEBI" id="CHEBI:15378"/>
        <dbReference type="ChEBI" id="CHEBI:30616"/>
        <dbReference type="ChEBI" id="CHEBI:43474"/>
        <dbReference type="ChEBI" id="CHEBI:456216"/>
        <dbReference type="EC" id="5.6.2.3"/>
    </reaction>
</comment>
<dbReference type="InterPro" id="IPR013020">
    <property type="entry name" value="Rad3/Chl1-like"/>
</dbReference>
<dbReference type="InterPro" id="IPR006555">
    <property type="entry name" value="ATP-dep_Helicase_C"/>
</dbReference>
<evidence type="ECO:0000256" key="10">
    <source>
        <dbReference type="ARBA" id="ARBA00022840"/>
    </source>
</evidence>
<keyword evidence="12" id="KW-0411">Iron-sulfur</keyword>
<feature type="region of interest" description="Disordered" evidence="19">
    <location>
        <begin position="150"/>
        <end position="169"/>
    </location>
</feature>
<keyword evidence="8" id="KW-0378">Hydrolase</keyword>
<evidence type="ECO:0000256" key="9">
    <source>
        <dbReference type="ARBA" id="ARBA00022806"/>
    </source>
</evidence>
<reference evidence="21 22" key="1">
    <citation type="journal article" date="2023" name="IScience">
        <title>Expanded male sex-determining region conserved during the evolution of homothallism in the green alga Volvox.</title>
        <authorList>
            <person name="Yamamoto K."/>
            <person name="Matsuzaki R."/>
            <person name="Mahakham W."/>
            <person name="Heman W."/>
            <person name="Sekimoto H."/>
            <person name="Kawachi M."/>
            <person name="Minakuchi Y."/>
            <person name="Toyoda A."/>
            <person name="Nozaki H."/>
        </authorList>
    </citation>
    <scope>NUCLEOTIDE SEQUENCE [LARGE SCALE GENOMIC DNA]</scope>
    <source>
        <strain evidence="21 22">NIES-4468</strain>
    </source>
</reference>
<evidence type="ECO:0000256" key="5">
    <source>
        <dbReference type="ARBA" id="ARBA00022723"/>
    </source>
</evidence>
<evidence type="ECO:0000256" key="17">
    <source>
        <dbReference type="ARBA" id="ARBA00044969"/>
    </source>
</evidence>
<dbReference type="InterPro" id="IPR027417">
    <property type="entry name" value="P-loop_NTPase"/>
</dbReference>
<dbReference type="Pfam" id="PF13307">
    <property type="entry name" value="Helicase_C_2"/>
    <property type="match status" value="1"/>
</dbReference>
<keyword evidence="11" id="KW-0408">Iron</keyword>
<keyword evidence="6" id="KW-0547">Nucleotide-binding</keyword>
<sequence length="782" mass="87881">MRFNLEGLTVYFPYEYIYPEQYRYMLELKRALDARGHCLLEMPTGTGKTITLLSLITSYQLAHKEVGKLIYCTRTVPEMEKVLAELAELIEYRAKYLGRGPGFNEILALGLSSRKNLCIHPRVAEEGSRESVDAGCRRLTASWVRERAADRVSRGTTEGGGEEDGGSESAVGDIELCDYFEGHERAGVEALLPPGVYTLSDLRDFGRKRGWCPYFLARHMMAFANVVVYNYQYMIDPKVSQMVSRELEKECIVVFDEAHNIDNVCIEALSVNLRKQTLEAAGRNLGKLSNSIRRAREADAARLQTEYNRLVAGLVAQGALRGGEDWLANPALPADVVQETVPGNIRRAEHFMGFLHRFLAFLRDKMASPVITSQTPQVFLHELQERVQVDAKTLKFCYDRLSSLLKTLEITNTDEFTPIQLVADFATLVGTYAKGFAIIMEPYDERLPQVPDPVLQLSCLDASLAMKPVFSKFQSVVITSGTLSPIDLYPRILNFNPVAIQSFQMTLTRDCLCPVVVTRGADQMPMSTKFEMRGDPGVMRNYGRLLVDLSAVVPDGIVAFFVSYRYMDQIIAKWHDMGILQEIMQHKLIFIETQDVVETTLALDNFRRACDSGRGAVFLSVARGKVAEGIDFDRHYGRAVVMFGVPYQYTLSRILRARLEYLRETFQIKEADYLAFDAVRQAAQCVGRVIRSKADYGMMIFADKRYQRHDKRDKLPQWITRHLKEAHMNLSTDMMVHVAREFLRAMAQPYDRGAVGKSLLSEAALAALDAAGGLDGAGAAGA</sequence>
<evidence type="ECO:0000256" key="3">
    <source>
        <dbReference type="ARBA" id="ARBA00009146"/>
    </source>
</evidence>
<evidence type="ECO:0000256" key="14">
    <source>
        <dbReference type="ARBA" id="ARBA00023204"/>
    </source>
</evidence>
<proteinExistence type="inferred from homology"/>
<evidence type="ECO:0000256" key="6">
    <source>
        <dbReference type="ARBA" id="ARBA00022741"/>
    </source>
</evidence>
<evidence type="ECO:0000256" key="4">
    <source>
        <dbReference type="ARBA" id="ARBA00022485"/>
    </source>
</evidence>
<dbReference type="InterPro" id="IPR001945">
    <property type="entry name" value="RAD3/XPD"/>
</dbReference>
<dbReference type="EC" id="5.6.2.3" evidence="17"/>
<dbReference type="NCBIfam" id="TIGR00604">
    <property type="entry name" value="rad3"/>
    <property type="match status" value="1"/>
</dbReference>
<keyword evidence="15" id="KW-0413">Isomerase</keyword>
<evidence type="ECO:0000256" key="8">
    <source>
        <dbReference type="ARBA" id="ARBA00022801"/>
    </source>
</evidence>
<evidence type="ECO:0000259" key="20">
    <source>
        <dbReference type="PROSITE" id="PS51193"/>
    </source>
</evidence>
<dbReference type="InterPro" id="IPR010643">
    <property type="entry name" value="HBB"/>
</dbReference>
<dbReference type="InterPro" id="IPR014013">
    <property type="entry name" value="Helic_SF1/SF2_ATP-bd_DinG/Rad3"/>
</dbReference>
<dbReference type="PROSITE" id="PS51193">
    <property type="entry name" value="HELICASE_ATP_BIND_2"/>
    <property type="match status" value="1"/>
</dbReference>
<dbReference type="InterPro" id="IPR006554">
    <property type="entry name" value="Helicase-like_DEXD_c2"/>
</dbReference>
<keyword evidence="10" id="KW-0067">ATP-binding</keyword>
<dbReference type="PANTHER" id="PTHR11472">
    <property type="entry name" value="DNA REPAIR DEAD HELICASE RAD3/XP-D SUBFAMILY MEMBER"/>
    <property type="match status" value="1"/>
</dbReference>
<keyword evidence="7" id="KW-0227">DNA damage</keyword>
<dbReference type="SMART" id="SM00488">
    <property type="entry name" value="DEXDc2"/>
    <property type="match status" value="1"/>
</dbReference>
<dbReference type="InterPro" id="IPR010614">
    <property type="entry name" value="RAD3-like_helicase_DEAD"/>
</dbReference>
<dbReference type="Gene3D" id="3.40.50.300">
    <property type="entry name" value="P-loop containing nucleotide triphosphate hydrolases"/>
    <property type="match status" value="2"/>
</dbReference>
<keyword evidence="5" id="KW-0479">Metal-binding</keyword>
<protein>
    <recommendedName>
        <fullName evidence="17">DNA 5'-3' helicase</fullName>
        <ecNumber evidence="17">5.6.2.3</ecNumber>
    </recommendedName>
</protein>
<organism evidence="21 22">
    <name type="scientific">Volvox africanus</name>
    <dbReference type="NCBI Taxonomy" id="51714"/>
    <lineage>
        <taxon>Eukaryota</taxon>
        <taxon>Viridiplantae</taxon>
        <taxon>Chlorophyta</taxon>
        <taxon>core chlorophytes</taxon>
        <taxon>Chlorophyceae</taxon>
        <taxon>CS clade</taxon>
        <taxon>Chlamydomonadales</taxon>
        <taxon>Volvocaceae</taxon>
        <taxon>Volvox</taxon>
    </lineage>
</organism>
<evidence type="ECO:0000256" key="18">
    <source>
        <dbReference type="ARBA" id="ARBA00048954"/>
    </source>
</evidence>
<dbReference type="InterPro" id="IPR045028">
    <property type="entry name" value="DinG/Rad3-like"/>
</dbReference>
<keyword evidence="9" id="KW-0347">Helicase</keyword>
<dbReference type="CDD" id="cd18788">
    <property type="entry name" value="SF2_C_XPD"/>
    <property type="match status" value="1"/>
</dbReference>
<keyword evidence="14" id="KW-0234">DNA repair</keyword>
<comment type="subcellular location">
    <subcellularLocation>
        <location evidence="2">Nucleus</location>
    </subcellularLocation>
</comment>
<dbReference type="PRINTS" id="PR00852">
    <property type="entry name" value="XRODRMPGMNTD"/>
</dbReference>
<dbReference type="Pfam" id="PF06777">
    <property type="entry name" value="HBB"/>
    <property type="match status" value="1"/>
</dbReference>
<keyword evidence="13" id="KW-0238">DNA-binding</keyword>
<feature type="domain" description="Helicase ATP-binding" evidence="20">
    <location>
        <begin position="7"/>
        <end position="307"/>
    </location>
</feature>
<dbReference type="PANTHER" id="PTHR11472:SF1">
    <property type="entry name" value="GENERAL TRANSCRIPTION AND DNA REPAIR FACTOR IIH HELICASE SUBUNIT XPD"/>
    <property type="match status" value="1"/>
</dbReference>
<evidence type="ECO:0000313" key="22">
    <source>
        <dbReference type="Proteomes" id="UP001165090"/>
    </source>
</evidence>
<dbReference type="Proteomes" id="UP001165090">
    <property type="component" value="Unassembled WGS sequence"/>
</dbReference>
<evidence type="ECO:0000256" key="15">
    <source>
        <dbReference type="ARBA" id="ARBA00023235"/>
    </source>
</evidence>
<accession>A0ABQ5S513</accession>